<feature type="domain" description="PD-(D/E)XK nuclease-like" evidence="1">
    <location>
        <begin position="176"/>
        <end position="390"/>
    </location>
</feature>
<name>A0A428RP76_9HYPO</name>
<protein>
    <recommendedName>
        <fullName evidence="1">PD-(D/E)XK nuclease-like domain-containing protein</fullName>
    </recommendedName>
</protein>
<evidence type="ECO:0000313" key="3">
    <source>
        <dbReference type="Proteomes" id="UP000287144"/>
    </source>
</evidence>
<keyword evidence="3" id="KW-1185">Reference proteome</keyword>
<sequence length="404" mass="45952">MAEKRHREDTSDALDDETWFRLRDAAIAELREHNLRGFLRRVRRTKIQERKKYRRPIVSPRRKTSPYWTHRTRFSRSQILYTFRPANIKLDSFVERTLGAFSDEMRNDPATPIKSTGDLFPAAKGFEYNDETELPPVLTDLILSHSGRNIIPAIVESYLESVLDKNEVVYPWMIDQDSSITDREEALRELSEIQSILHESRYCNREGASEAAWNDGVTSRVLFLAMRQAQGVRHHNITVAQMESSLIPKDDTVDDGDVEDGLGGSIRELLACVPRERATINQTMYGPVRFNPAGVSIETKSKWASDGRAQLSVWIAAWLQQMRYLRAVSADPEGNAWESSEIYKQPINMKMPLIAATKGMWHLYLATDRKDKIVISSLFSIGDTDSLVGDLQSHQVIADLGAVG</sequence>
<reference evidence="2 3" key="1">
    <citation type="submission" date="2017-06" db="EMBL/GenBank/DDBJ databases">
        <title>Comparative genomic analysis of Ambrosia Fusariam Clade fungi.</title>
        <authorList>
            <person name="Stajich J.E."/>
            <person name="Carrillo J."/>
            <person name="Kijimoto T."/>
            <person name="Eskalen A."/>
            <person name="O'Donnell K."/>
            <person name="Kasson M."/>
        </authorList>
    </citation>
    <scope>NUCLEOTIDE SEQUENCE [LARGE SCALE GENOMIC DNA]</scope>
    <source>
        <strain evidence="2 3">NRRL62579</strain>
    </source>
</reference>
<proteinExistence type="predicted"/>
<evidence type="ECO:0000259" key="1">
    <source>
        <dbReference type="Pfam" id="PF20516"/>
    </source>
</evidence>
<dbReference type="Pfam" id="PF20516">
    <property type="entry name" value="PDDEXK_12"/>
    <property type="match status" value="1"/>
</dbReference>
<comment type="caution">
    <text evidence="2">The sequence shown here is derived from an EMBL/GenBank/DDBJ whole genome shotgun (WGS) entry which is preliminary data.</text>
</comment>
<gene>
    <name evidence="2" type="ORF">CEP52_017533</name>
</gene>
<evidence type="ECO:0000313" key="2">
    <source>
        <dbReference type="EMBL" id="RSL79365.1"/>
    </source>
</evidence>
<dbReference type="InterPro" id="IPR046797">
    <property type="entry name" value="PDDEXK_12"/>
</dbReference>
<dbReference type="AlphaFoldDB" id="A0A428RP76"/>
<dbReference type="EMBL" id="NKCK01000614">
    <property type="protein sequence ID" value="RSL79365.1"/>
    <property type="molecule type" value="Genomic_DNA"/>
</dbReference>
<dbReference type="Proteomes" id="UP000287144">
    <property type="component" value="Unassembled WGS sequence"/>
</dbReference>
<organism evidence="2 3">
    <name type="scientific">Fusarium oligoseptatum</name>
    <dbReference type="NCBI Taxonomy" id="2604345"/>
    <lineage>
        <taxon>Eukaryota</taxon>
        <taxon>Fungi</taxon>
        <taxon>Dikarya</taxon>
        <taxon>Ascomycota</taxon>
        <taxon>Pezizomycotina</taxon>
        <taxon>Sordariomycetes</taxon>
        <taxon>Hypocreomycetidae</taxon>
        <taxon>Hypocreales</taxon>
        <taxon>Nectriaceae</taxon>
        <taxon>Fusarium</taxon>
        <taxon>Fusarium solani species complex</taxon>
    </lineage>
</organism>
<accession>A0A428RP76</accession>
<dbReference type="STRING" id="1325735.A0A428RP76"/>